<dbReference type="PIRSF" id="PIRSF029172">
    <property type="entry name" value="UCP029172_ABC_sbc_YnjB"/>
    <property type="match status" value="1"/>
</dbReference>
<name>A0A084J7G4_9CLOT</name>
<dbReference type="RefSeq" id="WP_035135569.1">
    <property type="nucleotide sequence ID" value="NZ_JPMD01000053.1"/>
</dbReference>
<dbReference type="Proteomes" id="UP000028542">
    <property type="component" value="Unassembled WGS sequence"/>
</dbReference>
<dbReference type="NCBIfam" id="NF008633">
    <property type="entry name" value="PRK11622.1"/>
    <property type="match status" value="1"/>
</dbReference>
<sequence length="402" mass="45677">MKNKKLKSKLLIILSIILVFGLVACGKKNDKAEVVNLYGWGGDERVNTWIDKELAVYVKENYNITLNRIPMNIDEILLKLTNEKSSTEKGTIDIIWINGENFHYAKENELLYGPFLDKLENAQGYIDLEGDAANKDFGYPTEGYEAPWGTAQFVLNYDSDKINIPPTNAEKLKEYVTKNPGRFTYPQASDFTGSAFVRTVLYDIIGYDKLKDLPADYDEVKEAMTPALEYLKGIEPYLWKKGEVYPTDSAQLDGLYQDGEVDIAMDYNANKALSKVMDKSWPVSTKSFVWDKGTPFNTHYLAIAANASNVDGALKVINAALSAEMQISKADLRGWADLPSVEYNKLNQEQQKELDIKLTPDKEYEHTILNYEELSKHQQAELRSDLVVIIEKVWEDVILFDK</sequence>
<gene>
    <name evidence="1" type="ORF">IO99_17700</name>
</gene>
<dbReference type="InterPro" id="IPR006059">
    <property type="entry name" value="SBP"/>
</dbReference>
<comment type="caution">
    <text evidence="1">The sequence shown here is derived from an EMBL/GenBank/DDBJ whole genome shotgun (WGS) entry which is preliminary data.</text>
</comment>
<evidence type="ECO:0000313" key="2">
    <source>
        <dbReference type="Proteomes" id="UP000028542"/>
    </source>
</evidence>
<accession>A0A084J7G4</accession>
<evidence type="ECO:0008006" key="3">
    <source>
        <dbReference type="Google" id="ProtNLM"/>
    </source>
</evidence>
<reference evidence="1 2" key="1">
    <citation type="submission" date="2014-07" db="EMBL/GenBank/DDBJ databases">
        <title>Draft genome of Clostridium sulfidigenes 113A isolated from sediments associated with methane hydrate from Krishna Godavari basin.</title>
        <authorList>
            <person name="Honkalas V.S."/>
            <person name="Dabir A.P."/>
            <person name="Arora P."/>
            <person name="Dhakephalkar P.K."/>
        </authorList>
    </citation>
    <scope>NUCLEOTIDE SEQUENCE [LARGE SCALE GENOMIC DNA]</scope>
    <source>
        <strain evidence="1 2">113A</strain>
    </source>
</reference>
<dbReference type="eggNOG" id="COG4134">
    <property type="taxonomic scope" value="Bacteria"/>
</dbReference>
<keyword evidence="2" id="KW-1185">Reference proteome</keyword>
<organism evidence="1 2">
    <name type="scientific">Clostridium sulfidigenes</name>
    <dbReference type="NCBI Taxonomy" id="318464"/>
    <lineage>
        <taxon>Bacteria</taxon>
        <taxon>Bacillati</taxon>
        <taxon>Bacillota</taxon>
        <taxon>Clostridia</taxon>
        <taxon>Eubacteriales</taxon>
        <taxon>Clostridiaceae</taxon>
        <taxon>Clostridium</taxon>
    </lineage>
</organism>
<dbReference type="Gene3D" id="3.40.190.10">
    <property type="entry name" value="Periplasmic binding protein-like II"/>
    <property type="match status" value="2"/>
</dbReference>
<evidence type="ECO:0000313" key="1">
    <source>
        <dbReference type="EMBL" id="KEZ84898.1"/>
    </source>
</evidence>
<proteinExistence type="predicted"/>
<dbReference type="STRING" id="318464.IO99_17700"/>
<dbReference type="AlphaFoldDB" id="A0A084J7G4"/>
<dbReference type="InterPro" id="IPR027020">
    <property type="entry name" value="YnjB"/>
</dbReference>
<dbReference type="Pfam" id="PF13416">
    <property type="entry name" value="SBP_bac_8"/>
    <property type="match status" value="1"/>
</dbReference>
<dbReference type="PANTHER" id="PTHR42779">
    <property type="entry name" value="PROTEIN YNJB"/>
    <property type="match status" value="1"/>
</dbReference>
<dbReference type="PROSITE" id="PS51257">
    <property type="entry name" value="PROKAR_LIPOPROTEIN"/>
    <property type="match status" value="1"/>
</dbReference>
<dbReference type="EMBL" id="JPMD01000053">
    <property type="protein sequence ID" value="KEZ84898.1"/>
    <property type="molecule type" value="Genomic_DNA"/>
</dbReference>
<dbReference type="PANTHER" id="PTHR42779:SF1">
    <property type="entry name" value="PROTEIN YNJB"/>
    <property type="match status" value="1"/>
</dbReference>
<protein>
    <recommendedName>
        <fullName evidence="3">ABC transporter substrate-binding protein</fullName>
    </recommendedName>
</protein>
<dbReference type="SUPFAM" id="SSF53850">
    <property type="entry name" value="Periplasmic binding protein-like II"/>
    <property type="match status" value="1"/>
</dbReference>